<dbReference type="AlphaFoldDB" id="A0A5R9PCG4"/>
<comment type="caution">
    <text evidence="2">The sequence shown here is derived from an EMBL/GenBank/DDBJ whole genome shotgun (WGS) entry which is preliminary data.</text>
</comment>
<dbReference type="STRING" id="1123377.GCA_000423885_00406"/>
<dbReference type="Proteomes" id="UP000308508">
    <property type="component" value="Unassembled WGS sequence"/>
</dbReference>
<reference evidence="2 3" key="1">
    <citation type="submission" date="2019-04" db="EMBL/GenBank/DDBJ databases">
        <authorList>
            <person name="Grouzdev D.S."/>
            <person name="Nazina T.N."/>
        </authorList>
    </citation>
    <scope>NUCLEOTIDE SEQUENCE [LARGE SCALE GENOMIC DNA]</scope>
    <source>
        <strain evidence="2 3">SHC 3-19</strain>
    </source>
</reference>
<accession>A0A5R9PCG4</accession>
<organism evidence="2 3">
    <name type="scientific">Thermomonas fusca</name>
    <dbReference type="NCBI Taxonomy" id="215690"/>
    <lineage>
        <taxon>Bacteria</taxon>
        <taxon>Pseudomonadati</taxon>
        <taxon>Pseudomonadota</taxon>
        <taxon>Gammaproteobacteria</taxon>
        <taxon>Lysobacterales</taxon>
        <taxon>Lysobacteraceae</taxon>
        <taxon>Thermomonas</taxon>
    </lineage>
</organism>
<evidence type="ECO:0000256" key="1">
    <source>
        <dbReference type="SAM" id="Phobius"/>
    </source>
</evidence>
<protein>
    <recommendedName>
        <fullName evidence="4">Cytochrome C oxidase subunit I</fullName>
    </recommendedName>
</protein>
<evidence type="ECO:0000313" key="3">
    <source>
        <dbReference type="Proteomes" id="UP000308508"/>
    </source>
</evidence>
<keyword evidence="1" id="KW-0472">Membrane</keyword>
<dbReference type="EMBL" id="SROY01000005">
    <property type="protein sequence ID" value="TLX21155.1"/>
    <property type="molecule type" value="Genomic_DNA"/>
</dbReference>
<proteinExistence type="predicted"/>
<feature type="transmembrane region" description="Helical" evidence="1">
    <location>
        <begin position="16"/>
        <end position="35"/>
    </location>
</feature>
<dbReference type="RefSeq" id="WP_138349427.1">
    <property type="nucleotide sequence ID" value="NZ_SROY01000005.1"/>
</dbReference>
<evidence type="ECO:0008006" key="4">
    <source>
        <dbReference type="Google" id="ProtNLM"/>
    </source>
</evidence>
<sequence>MTESNPARTVQRRNRVALLVVLGMFFGGMLVAGALRFSGFRPAGMINKGEMLQPYGDLRGYSPTLADGRAYAWRDAPGTWRIVAMPRDCDGARREACTRLLGDLDKVWRLMGRNADRVHVLWAGAAPVEVATLREVHLVRADARLRSVLARSDKDAAGTDPVWLVDPNGFVVLRYAGGSDPGDLRSDLARLLRVN</sequence>
<evidence type="ECO:0000313" key="2">
    <source>
        <dbReference type="EMBL" id="TLX21155.1"/>
    </source>
</evidence>
<keyword evidence="1" id="KW-0812">Transmembrane</keyword>
<name>A0A5R9PCG4_9GAMM</name>
<keyword evidence="3" id="KW-1185">Reference proteome</keyword>
<gene>
    <name evidence="2" type="ORF">E5S66_11620</name>
</gene>
<keyword evidence="1" id="KW-1133">Transmembrane helix</keyword>